<organism evidence="1 2">
    <name type="scientific">Puccinia striiformis f. sp. tritici</name>
    <dbReference type="NCBI Taxonomy" id="168172"/>
    <lineage>
        <taxon>Eukaryota</taxon>
        <taxon>Fungi</taxon>
        <taxon>Dikarya</taxon>
        <taxon>Basidiomycota</taxon>
        <taxon>Pucciniomycotina</taxon>
        <taxon>Pucciniomycetes</taxon>
        <taxon>Pucciniales</taxon>
        <taxon>Pucciniaceae</taxon>
        <taxon>Puccinia</taxon>
    </lineage>
</organism>
<reference evidence="2" key="2">
    <citation type="journal article" date="2018" name="Mol. Plant Microbe Interact.">
        <title>Genome sequence resources for the wheat stripe rust pathogen (Puccinia striiformis f. sp. tritici) and the barley stripe rust pathogen (Puccinia striiformis f. sp. hordei).</title>
        <authorList>
            <person name="Xia C."/>
            <person name="Wang M."/>
            <person name="Yin C."/>
            <person name="Cornejo O.E."/>
            <person name="Hulbert S.H."/>
            <person name="Chen X."/>
        </authorList>
    </citation>
    <scope>NUCLEOTIDE SEQUENCE [LARGE SCALE GENOMIC DNA]</scope>
    <source>
        <strain evidence="2">93-210</strain>
    </source>
</reference>
<proteinExistence type="predicted"/>
<dbReference type="Proteomes" id="UP001060170">
    <property type="component" value="Chromosome 11"/>
</dbReference>
<name>A0ACC0E4Y0_9BASI</name>
<accession>A0ACC0E4Y0</accession>
<sequence>MDWIEKLNFDQKKSPPFSFIQNSFSLKFQDQTEKNKLPIVPHSATVPSLHPIPPFPPSPSIPAPNQPIIGSSTTPKNKRFQPYTARIANTMSLTHTEPHQPHQGGGVNTVDMTDLRSTADSGDRAQNPNPPVPNDTSSPIQTLHESHHNPENQGALKMVSDLLLHPESDGTILISQEKAEILRLLIGVEHLINTHTLTVMQKITSLLDSIETSIVNKVVEPLPAKSPMTSWATITKKNRNNEFKPASFVIQKTSAESCPFFQKTPNKITEKVNHVLTDLEAKLEDSTRVTIKGVVHLVSGFRFYTQTRFATNWLLKHKHKWTHLCDASLVTPQMEFEVILNTVPLNSPSPAKKP</sequence>
<comment type="caution">
    <text evidence="1">The sequence shown here is derived from an EMBL/GenBank/DDBJ whole genome shotgun (WGS) entry which is preliminary data.</text>
</comment>
<protein>
    <submittedName>
        <fullName evidence="1">Uncharacterized protein</fullName>
    </submittedName>
</protein>
<keyword evidence="2" id="KW-1185">Reference proteome</keyword>
<evidence type="ECO:0000313" key="2">
    <source>
        <dbReference type="Proteomes" id="UP001060170"/>
    </source>
</evidence>
<gene>
    <name evidence="1" type="ORF">MJO28_011736</name>
</gene>
<evidence type="ECO:0000313" key="1">
    <source>
        <dbReference type="EMBL" id="KAI7944208.1"/>
    </source>
</evidence>
<dbReference type="EMBL" id="CM045875">
    <property type="protein sequence ID" value="KAI7944208.1"/>
    <property type="molecule type" value="Genomic_DNA"/>
</dbReference>
<reference evidence="1 2" key="3">
    <citation type="journal article" date="2022" name="Microbiol. Spectr.">
        <title>Folding features and dynamics of 3D genome architecture in plant fungal pathogens.</title>
        <authorList>
            <person name="Xia C."/>
        </authorList>
    </citation>
    <scope>NUCLEOTIDE SEQUENCE [LARGE SCALE GENOMIC DNA]</scope>
    <source>
        <strain evidence="1 2">93-210</strain>
    </source>
</reference>
<reference evidence="2" key="1">
    <citation type="journal article" date="2018" name="BMC Genomics">
        <title>Genomic insights into host adaptation between the wheat stripe rust pathogen (Puccinia striiformis f. sp. tritici) and the barley stripe rust pathogen (Puccinia striiformis f. sp. hordei).</title>
        <authorList>
            <person name="Xia C."/>
            <person name="Wang M."/>
            <person name="Yin C."/>
            <person name="Cornejo O.E."/>
            <person name="Hulbert S.H."/>
            <person name="Chen X."/>
        </authorList>
    </citation>
    <scope>NUCLEOTIDE SEQUENCE [LARGE SCALE GENOMIC DNA]</scope>
    <source>
        <strain evidence="2">93-210</strain>
    </source>
</reference>